<dbReference type="OrthoDB" id="9794305at2"/>
<dbReference type="RefSeq" id="WP_067459116.1">
    <property type="nucleotide sequence ID" value="NZ_LVVY01000122.1"/>
</dbReference>
<dbReference type="PANTHER" id="PTHR12110">
    <property type="entry name" value="HYDROXYPYRUVATE ISOMERASE"/>
    <property type="match status" value="1"/>
</dbReference>
<dbReference type="Pfam" id="PF01261">
    <property type="entry name" value="AP_endonuc_2"/>
    <property type="match status" value="1"/>
</dbReference>
<reference evidence="2 3" key="1">
    <citation type="submission" date="2016-03" db="EMBL/GenBank/DDBJ databases">
        <title>Genome sequencing of Devosia sp. S37.</title>
        <authorList>
            <person name="Mohd Nor M."/>
        </authorList>
    </citation>
    <scope>NUCLEOTIDE SEQUENCE [LARGE SCALE GENOMIC DNA]</scope>
    <source>
        <strain evidence="2 3">S37</strain>
    </source>
</reference>
<evidence type="ECO:0000313" key="3">
    <source>
        <dbReference type="Proteomes" id="UP000078389"/>
    </source>
</evidence>
<sequence>MADPASRIAVSTWSLHRLLGTTYPHDLTTDAVSDGEDTYGEGEESLLGLPSVLANHGYQRLEIVSFHLRSRDAVYLGELRDQLKVSGVTLQTLLIDAGDMTDPLVGERDTNWIAGWIDVANALGAENARVIAGKQPTSSEALERSVLGFRELLAANAGSPMRIVTENWFDLLSTPEAVHVLLDQLDGQVGLLADFGNWTGPDKYEGLKSIFPRASLCHAKADFSGGQMDEADYGLCLAAAEEAGYAGPYTLIFDADHPGEWAGLAQERDFILSRIGQAF</sequence>
<dbReference type="SUPFAM" id="SSF51658">
    <property type="entry name" value="Xylose isomerase-like"/>
    <property type="match status" value="1"/>
</dbReference>
<dbReference type="InterPro" id="IPR036237">
    <property type="entry name" value="Xyl_isomerase-like_sf"/>
</dbReference>
<dbReference type="EMBL" id="LVVY01000122">
    <property type="protein sequence ID" value="OAM74389.1"/>
    <property type="molecule type" value="Genomic_DNA"/>
</dbReference>
<feature type="domain" description="Xylose isomerase-like TIM barrel" evidence="1">
    <location>
        <begin position="53"/>
        <end position="255"/>
    </location>
</feature>
<accession>A0A178HP64</accession>
<protein>
    <recommendedName>
        <fullName evidence="1">Xylose isomerase-like TIM barrel domain-containing protein</fullName>
    </recommendedName>
</protein>
<keyword evidence="3" id="KW-1185">Reference proteome</keyword>
<dbReference type="InterPro" id="IPR013022">
    <property type="entry name" value="Xyl_isomerase-like_TIM-brl"/>
</dbReference>
<dbReference type="Gene3D" id="3.20.20.150">
    <property type="entry name" value="Divalent-metal-dependent TIM barrel enzymes"/>
    <property type="match status" value="1"/>
</dbReference>
<evidence type="ECO:0000313" key="2">
    <source>
        <dbReference type="EMBL" id="OAM74389.1"/>
    </source>
</evidence>
<proteinExistence type="predicted"/>
<dbReference type="STRING" id="1770058.A3840_16025"/>
<dbReference type="AlphaFoldDB" id="A0A178HP64"/>
<name>A0A178HP64_9HYPH</name>
<dbReference type="InterPro" id="IPR050312">
    <property type="entry name" value="IolE/XylAMocC-like"/>
</dbReference>
<organism evidence="2 3">
    <name type="scientific">Devosia elaeis</name>
    <dbReference type="NCBI Taxonomy" id="1770058"/>
    <lineage>
        <taxon>Bacteria</taxon>
        <taxon>Pseudomonadati</taxon>
        <taxon>Pseudomonadota</taxon>
        <taxon>Alphaproteobacteria</taxon>
        <taxon>Hyphomicrobiales</taxon>
        <taxon>Devosiaceae</taxon>
        <taxon>Devosia</taxon>
    </lineage>
</organism>
<evidence type="ECO:0000259" key="1">
    <source>
        <dbReference type="Pfam" id="PF01261"/>
    </source>
</evidence>
<comment type="caution">
    <text evidence="2">The sequence shown here is derived from an EMBL/GenBank/DDBJ whole genome shotgun (WGS) entry which is preliminary data.</text>
</comment>
<dbReference type="Proteomes" id="UP000078389">
    <property type="component" value="Unassembled WGS sequence"/>
</dbReference>
<gene>
    <name evidence="2" type="ORF">A3840_16025</name>
</gene>